<sequence>MNKKTITVVLAVLTALTILTPMLVTARPADDTEDIMADEEEEEHSGEYHGRLNATTIAQLQVCEANVELMEMCMRCAKLTKHNTVYPQCCGNFDKVREFCYNYVYYRQERGGTATEAPTSK</sequence>
<dbReference type="AlphaFoldDB" id="A0A1I8PXY0"/>
<dbReference type="KEGG" id="scac:106082552"/>
<evidence type="ECO:0000256" key="1">
    <source>
        <dbReference type="SAM" id="SignalP"/>
    </source>
</evidence>
<protein>
    <submittedName>
        <fullName evidence="2">Uncharacterized protein</fullName>
    </submittedName>
</protein>
<evidence type="ECO:0000313" key="3">
    <source>
        <dbReference type="Proteomes" id="UP000095300"/>
    </source>
</evidence>
<dbReference type="VEuPathDB" id="VectorBase:SCAU012119"/>
<evidence type="ECO:0000313" key="2">
    <source>
        <dbReference type="EnsemblMetazoa" id="SCAU012119-PB"/>
    </source>
</evidence>
<feature type="signal peptide" evidence="1">
    <location>
        <begin position="1"/>
        <end position="26"/>
    </location>
</feature>
<dbReference type="PANTHER" id="PTHR39945:SF1">
    <property type="entry name" value="FI14129P"/>
    <property type="match status" value="1"/>
</dbReference>
<accession>A0A1I8PXY0</accession>
<reference evidence="2" key="1">
    <citation type="submission" date="2020-05" db="UniProtKB">
        <authorList>
            <consortium name="EnsemblMetazoa"/>
        </authorList>
    </citation>
    <scope>IDENTIFICATION</scope>
    <source>
        <strain evidence="2">USDA</strain>
    </source>
</reference>
<organism evidence="2 3">
    <name type="scientific">Stomoxys calcitrans</name>
    <name type="common">Stable fly</name>
    <name type="synonym">Conops calcitrans</name>
    <dbReference type="NCBI Taxonomy" id="35570"/>
    <lineage>
        <taxon>Eukaryota</taxon>
        <taxon>Metazoa</taxon>
        <taxon>Ecdysozoa</taxon>
        <taxon>Arthropoda</taxon>
        <taxon>Hexapoda</taxon>
        <taxon>Insecta</taxon>
        <taxon>Pterygota</taxon>
        <taxon>Neoptera</taxon>
        <taxon>Endopterygota</taxon>
        <taxon>Diptera</taxon>
        <taxon>Brachycera</taxon>
        <taxon>Muscomorpha</taxon>
        <taxon>Muscoidea</taxon>
        <taxon>Muscidae</taxon>
        <taxon>Stomoxys</taxon>
    </lineage>
</organism>
<keyword evidence="3" id="KW-1185">Reference proteome</keyword>
<dbReference type="PANTHER" id="PTHR39945">
    <property type="entry name" value="FI14129P"/>
    <property type="match status" value="1"/>
</dbReference>
<gene>
    <name evidence="2" type="primary">106082552</name>
</gene>
<dbReference type="EnsemblMetazoa" id="SCAU012119-RB">
    <property type="protein sequence ID" value="SCAU012119-PB"/>
    <property type="gene ID" value="SCAU012119"/>
</dbReference>
<feature type="chain" id="PRO_5009327438" evidence="1">
    <location>
        <begin position="27"/>
        <end position="121"/>
    </location>
</feature>
<name>A0A1I8PXY0_STOCA</name>
<proteinExistence type="predicted"/>
<keyword evidence="1" id="KW-0732">Signal</keyword>
<dbReference type="Proteomes" id="UP000095300">
    <property type="component" value="Unassembled WGS sequence"/>
</dbReference>